<reference evidence="1" key="2">
    <citation type="submission" date="2020-11" db="EMBL/GenBank/DDBJ databases">
        <authorList>
            <person name="McCartney M.A."/>
            <person name="Auch B."/>
            <person name="Kono T."/>
            <person name="Mallez S."/>
            <person name="Becker A."/>
            <person name="Gohl D.M."/>
            <person name="Silverstein K.A.T."/>
            <person name="Koren S."/>
            <person name="Bechman K.B."/>
            <person name="Herman A."/>
            <person name="Abrahante J.E."/>
            <person name="Garbe J."/>
        </authorList>
    </citation>
    <scope>NUCLEOTIDE SEQUENCE</scope>
    <source>
        <strain evidence="1">Duluth1</strain>
        <tissue evidence="1">Whole animal</tissue>
    </source>
</reference>
<dbReference type="InterPro" id="IPR011042">
    <property type="entry name" value="6-blade_b-propeller_TolB-like"/>
</dbReference>
<comment type="caution">
    <text evidence="1">The sequence shown here is derived from an EMBL/GenBank/DDBJ whole genome shotgun (WGS) entry which is preliminary data.</text>
</comment>
<evidence type="ECO:0000313" key="2">
    <source>
        <dbReference type="Proteomes" id="UP000828390"/>
    </source>
</evidence>
<organism evidence="1 2">
    <name type="scientific">Dreissena polymorpha</name>
    <name type="common">Zebra mussel</name>
    <name type="synonym">Mytilus polymorpha</name>
    <dbReference type="NCBI Taxonomy" id="45954"/>
    <lineage>
        <taxon>Eukaryota</taxon>
        <taxon>Metazoa</taxon>
        <taxon>Spiralia</taxon>
        <taxon>Lophotrochozoa</taxon>
        <taxon>Mollusca</taxon>
        <taxon>Bivalvia</taxon>
        <taxon>Autobranchia</taxon>
        <taxon>Heteroconchia</taxon>
        <taxon>Euheterodonta</taxon>
        <taxon>Imparidentia</taxon>
        <taxon>Neoheterodontei</taxon>
        <taxon>Myida</taxon>
        <taxon>Dreissenoidea</taxon>
        <taxon>Dreissenidae</taxon>
        <taxon>Dreissena</taxon>
    </lineage>
</organism>
<keyword evidence="2" id="KW-1185">Reference proteome</keyword>
<reference evidence="1" key="1">
    <citation type="journal article" date="2019" name="bioRxiv">
        <title>The Genome of the Zebra Mussel, Dreissena polymorpha: A Resource for Invasive Species Research.</title>
        <authorList>
            <person name="McCartney M.A."/>
            <person name="Auch B."/>
            <person name="Kono T."/>
            <person name="Mallez S."/>
            <person name="Zhang Y."/>
            <person name="Obille A."/>
            <person name="Becker A."/>
            <person name="Abrahante J.E."/>
            <person name="Garbe J."/>
            <person name="Badalamenti J.P."/>
            <person name="Herman A."/>
            <person name="Mangelson H."/>
            <person name="Liachko I."/>
            <person name="Sullivan S."/>
            <person name="Sone E.D."/>
            <person name="Koren S."/>
            <person name="Silverstein K.A.T."/>
            <person name="Beckman K.B."/>
            <person name="Gohl D.M."/>
        </authorList>
    </citation>
    <scope>NUCLEOTIDE SEQUENCE</scope>
    <source>
        <strain evidence="1">Duluth1</strain>
        <tissue evidence="1">Whole animal</tissue>
    </source>
</reference>
<dbReference type="Proteomes" id="UP000828390">
    <property type="component" value="Unassembled WGS sequence"/>
</dbReference>
<evidence type="ECO:0000313" key="1">
    <source>
        <dbReference type="EMBL" id="KAH3813013.1"/>
    </source>
</evidence>
<sequence length="305" mass="33266">MFRSAEAELIKAAAMGGKVAIVDDDAAGVLNRAHPLKLKLQVSLCLESTEDPKKPPFISGLDFMPDGRLVTVDSKNMECVIMNGQLQRQGTPYHFQSNPKDVVCLSRFDIAVTVSNDVCLLSVSPNNLICMARVISTSAKLSSICQIFSSTMVVSAVNDTCPVRMIRMDGVQSDFAHVEFPGKKYTLGESKSTYVPSKNSLILTDRLAHTVYIYDTMKGTSKAVTNKKLKEPCGACVGPDDTVLVCSRLTNSIVHLTVEGDFLGTYPLDMTFPRTVCMSADGTKLAVSNNTKVGRVLQMYTLFER</sequence>
<name>A0A9D4GCS3_DREPO</name>
<dbReference type="EMBL" id="JAIWYP010000006">
    <property type="protein sequence ID" value="KAH3813013.1"/>
    <property type="molecule type" value="Genomic_DNA"/>
</dbReference>
<accession>A0A9D4GCS3</accession>
<protein>
    <submittedName>
        <fullName evidence="1">Uncharacterized protein</fullName>
    </submittedName>
</protein>
<dbReference type="Gene3D" id="2.120.10.30">
    <property type="entry name" value="TolB, C-terminal domain"/>
    <property type="match status" value="1"/>
</dbReference>
<dbReference type="SUPFAM" id="SSF63829">
    <property type="entry name" value="Calcium-dependent phosphotriesterase"/>
    <property type="match status" value="1"/>
</dbReference>
<dbReference type="AlphaFoldDB" id="A0A9D4GCS3"/>
<gene>
    <name evidence="1" type="ORF">DPMN_141461</name>
</gene>
<proteinExistence type="predicted"/>